<evidence type="ECO:0000313" key="2">
    <source>
        <dbReference type="Proteomes" id="UP000203507"/>
    </source>
</evidence>
<reference evidence="1" key="1">
    <citation type="journal article" date="2017" name="Vet. Pathol.">
        <title>Ranid Herpesvirus 3 and Proliferative Dermatitis in Free-Ranging Wild Common Frogs (Rana Temporaria).</title>
        <authorList>
            <person name="Origgi F.C."/>
            <person name="Schmidt B.R."/>
            <person name="Lohmann P."/>
            <person name="Otten P."/>
            <person name="Akdesir E."/>
            <person name="Gaschen V."/>
            <person name="Aguilar-Bultet L."/>
            <person name="Wahli T."/>
            <person name="Sattler U."/>
            <person name="Stoffel M.H."/>
        </authorList>
    </citation>
    <scope>NUCLEOTIDE SEQUENCE [LARGE SCALE GENOMIC DNA]</scope>
    <source>
        <strain evidence="1">FO1_2015</strain>
    </source>
</reference>
<organism evidence="1">
    <name type="scientific">Ranid herpesvirus 3</name>
    <dbReference type="NCBI Taxonomy" id="1987509"/>
    <lineage>
        <taxon>Viruses</taxon>
        <taxon>Duplodnaviria</taxon>
        <taxon>Heunggongvirae</taxon>
        <taxon>Peploviricota</taxon>
        <taxon>Herviviricetes</taxon>
        <taxon>Herpesvirales</taxon>
        <taxon>Alloherpesviridae</taxon>
        <taxon>Batravirus</taxon>
        <taxon>Batravirus ranidallo3</taxon>
    </lineage>
</organism>
<evidence type="ECO:0000313" key="1">
    <source>
        <dbReference type="EMBL" id="ARR28850.1"/>
    </source>
</evidence>
<sequence length="337" mass="38998">MEHHEEGLWFRDYERGYNSKLPNRVRLEMISKFYFLFPTPPQNLFCIVEKPCEYIDGAWCDHSDEIVRTSKNPADASTTLSAHDIFSCCTSILDYLGTQSIIATWFLDGNPIDLGTEVIRGTPIVTRVTHDNLKKKRVLTLKFSKGKDLISLHPVPQPLNFVIQDFYSAHVIDFCLYLHPNEHYVLWTVNVHNENMIKELKWFVNTKRIKEGPAYKCKRAAYVHLPWGNLKAARAEFLEEDYMTYALTRSCAAPKTVMLDLELEMITKEDETYRYKKPVEFAIYDFKNVQKNDVLVLLEGCARKEGASDIVDTMTIDYDAVLAGYMPIDNISRLEID</sequence>
<dbReference type="GeneID" id="32878184"/>
<proteinExistence type="predicted"/>
<dbReference type="KEGG" id="vg:32878184"/>
<dbReference type="RefSeq" id="YP_009362359.1">
    <property type="nucleotide sequence ID" value="NC_034618.1"/>
</dbReference>
<keyword evidence="2" id="KW-1185">Reference proteome</keyword>
<dbReference type="EMBL" id="KX832224">
    <property type="protein sequence ID" value="ARR28850.1"/>
    <property type="molecule type" value="Genomic_DNA"/>
</dbReference>
<name>A0A1X9T573_9VIRU</name>
<accession>A0A1X9T573</accession>
<dbReference type="Proteomes" id="UP000203507">
    <property type="component" value="Segment"/>
</dbReference>
<protein>
    <submittedName>
        <fullName evidence="1">Oxidoreductase-like motif protein</fullName>
    </submittedName>
</protein>